<dbReference type="RefSeq" id="WP_192741765.1">
    <property type="nucleotide sequence ID" value="NZ_JADBEJ010000001.1"/>
</dbReference>
<dbReference type="InterPro" id="IPR029063">
    <property type="entry name" value="SAM-dependent_MTases_sf"/>
</dbReference>
<protein>
    <submittedName>
        <fullName evidence="2">SAM-dependent methyltransferase</fullName>
    </submittedName>
</protein>
<dbReference type="Proteomes" id="UP000656548">
    <property type="component" value="Unassembled WGS sequence"/>
</dbReference>
<keyword evidence="2" id="KW-0489">Methyltransferase</keyword>
<organism evidence="2 3">
    <name type="scientific">Amycolatopsis roodepoortensis</name>
    <dbReference type="NCBI Taxonomy" id="700274"/>
    <lineage>
        <taxon>Bacteria</taxon>
        <taxon>Bacillati</taxon>
        <taxon>Actinomycetota</taxon>
        <taxon>Actinomycetes</taxon>
        <taxon>Pseudonocardiales</taxon>
        <taxon>Pseudonocardiaceae</taxon>
        <taxon>Amycolatopsis</taxon>
    </lineage>
</organism>
<accession>A0ABR9L0C9</accession>
<proteinExistence type="predicted"/>
<feature type="domain" description="Methyltransferase" evidence="1">
    <location>
        <begin position="51"/>
        <end position="146"/>
    </location>
</feature>
<keyword evidence="2" id="KW-0808">Transferase</keyword>
<dbReference type="GO" id="GO:0032259">
    <property type="term" value="P:methylation"/>
    <property type="evidence" value="ECO:0007669"/>
    <property type="project" value="UniProtKB-KW"/>
</dbReference>
<evidence type="ECO:0000259" key="1">
    <source>
        <dbReference type="Pfam" id="PF13649"/>
    </source>
</evidence>
<reference evidence="2 3" key="1">
    <citation type="submission" date="2020-10" db="EMBL/GenBank/DDBJ databases">
        <title>Sequencing the genomes of 1000 actinobacteria strains.</title>
        <authorList>
            <person name="Klenk H.-P."/>
        </authorList>
    </citation>
    <scope>NUCLEOTIDE SEQUENCE [LARGE SCALE GENOMIC DNA]</scope>
    <source>
        <strain evidence="2 3">DSM 46661</strain>
    </source>
</reference>
<dbReference type="PANTHER" id="PTHR43591">
    <property type="entry name" value="METHYLTRANSFERASE"/>
    <property type="match status" value="1"/>
</dbReference>
<dbReference type="SUPFAM" id="SSF53335">
    <property type="entry name" value="S-adenosyl-L-methionine-dependent methyltransferases"/>
    <property type="match status" value="1"/>
</dbReference>
<dbReference type="Pfam" id="PF13649">
    <property type="entry name" value="Methyltransf_25"/>
    <property type="match status" value="1"/>
</dbReference>
<dbReference type="CDD" id="cd02440">
    <property type="entry name" value="AdoMet_MTases"/>
    <property type="match status" value="1"/>
</dbReference>
<dbReference type="EMBL" id="JADBEJ010000001">
    <property type="protein sequence ID" value="MBE1574056.1"/>
    <property type="molecule type" value="Genomic_DNA"/>
</dbReference>
<dbReference type="GO" id="GO:0008168">
    <property type="term" value="F:methyltransferase activity"/>
    <property type="evidence" value="ECO:0007669"/>
    <property type="project" value="UniProtKB-KW"/>
</dbReference>
<dbReference type="InterPro" id="IPR041698">
    <property type="entry name" value="Methyltransf_25"/>
</dbReference>
<evidence type="ECO:0000313" key="2">
    <source>
        <dbReference type="EMBL" id="MBE1574056.1"/>
    </source>
</evidence>
<evidence type="ECO:0000313" key="3">
    <source>
        <dbReference type="Proteomes" id="UP000656548"/>
    </source>
</evidence>
<gene>
    <name evidence="2" type="ORF">H4W30_001085</name>
</gene>
<comment type="caution">
    <text evidence="2">The sequence shown here is derived from an EMBL/GenBank/DDBJ whole genome shotgun (WGS) entry which is preliminary data.</text>
</comment>
<name>A0ABR9L0C9_9PSEU</name>
<keyword evidence="3" id="KW-1185">Reference proteome</keyword>
<sequence length="277" mass="28976">MSGIVNTAQSEAWNGYEGRHWAEHDARYDAVNSGFNEFLFEAAGIGERDRVLDIGCGNGQVTRLAAVRAPLGGATGIDLSAPMLATARARAEAEGVANVAFEQGDVQVFPFEDAVFDVALSRFAVTFFADPVAAFANVRRALKPGGRLAFLCMTALAGTDLGTVFGALAPFLPTPTGEDGTGPTAFADPARVRSVLTGAGFRDVACDRVEADQVWGSDVPDAAAFIADWGPVKYHLGQVSTEAANNAREALSAALEPFATPGGVRLRGAAWLVRAKS</sequence>
<dbReference type="Gene3D" id="3.40.50.150">
    <property type="entry name" value="Vaccinia Virus protein VP39"/>
    <property type="match status" value="1"/>
</dbReference>